<name>A0A081NAT7_9GAMM</name>
<dbReference type="EMBL" id="JOKG01000001">
    <property type="protein sequence ID" value="KEQ15560.1"/>
    <property type="molecule type" value="Genomic_DNA"/>
</dbReference>
<dbReference type="AlphaFoldDB" id="A0A081NAT7"/>
<reference evidence="3 4" key="1">
    <citation type="submission" date="2014-06" db="EMBL/GenBank/DDBJ databases">
        <title>Whole Genome Sequences of Three Symbiotic Endozoicomonas Bacteria.</title>
        <authorList>
            <person name="Neave M.J."/>
            <person name="Apprill A."/>
            <person name="Voolstra C.R."/>
        </authorList>
    </citation>
    <scope>NUCLEOTIDE SEQUENCE [LARGE SCALE GENOMIC DNA]</scope>
    <source>
        <strain evidence="3 4">LMG 24815</strain>
    </source>
</reference>
<feature type="signal peptide" evidence="2">
    <location>
        <begin position="1"/>
        <end position="21"/>
    </location>
</feature>
<feature type="compositionally biased region" description="Basic and acidic residues" evidence="1">
    <location>
        <begin position="114"/>
        <end position="124"/>
    </location>
</feature>
<comment type="caution">
    <text evidence="3">The sequence shown here is derived from an EMBL/GenBank/DDBJ whole genome shotgun (WGS) entry which is preliminary data.</text>
</comment>
<proteinExistence type="predicted"/>
<accession>A0A081NAT7</accession>
<feature type="region of interest" description="Disordered" evidence="1">
    <location>
        <begin position="114"/>
        <end position="138"/>
    </location>
</feature>
<organism evidence="3 4">
    <name type="scientific">Endozoicomonas montiporae</name>
    <dbReference type="NCBI Taxonomy" id="1027273"/>
    <lineage>
        <taxon>Bacteria</taxon>
        <taxon>Pseudomonadati</taxon>
        <taxon>Pseudomonadota</taxon>
        <taxon>Gammaproteobacteria</taxon>
        <taxon>Oceanospirillales</taxon>
        <taxon>Endozoicomonadaceae</taxon>
        <taxon>Endozoicomonas</taxon>
    </lineage>
</organism>
<evidence type="ECO:0000256" key="1">
    <source>
        <dbReference type="SAM" id="MobiDB-lite"/>
    </source>
</evidence>
<feature type="chain" id="PRO_5001760659" evidence="2">
    <location>
        <begin position="22"/>
        <end position="556"/>
    </location>
</feature>
<sequence length="556" mass="62293">MRVAQSITSLALSLSAVLTYASGPAEVSSVTESNGKPAYVQITGAVLAETLSGIFQNRKYENMHHFRLPSDLTMGIDISYGENTDNKEWPQATFYRFSMFSVDAVKKYTDFLRSGSDDREKSSEGHCNADSCNTESEQANQNALIPMGGDQQRNELMSLSQGKDVLSDLSEYFEKDRSSGFGESILSEMDDSEKKPFADGVNFSINNPLAGLGLTQLAELIKQLQEQNPEQGELVLYVAHIPQVNQALKNKKIVTRVKYQVCSQDPYNKGTLYGCTRLFNRNQNKPGLMLLSAAHKESLRKMLKDTERAGFVSFLSDQIGYDPKTTSFEVYDIFAYIANEVKGIMDTHGFTMDERFIDDSIYISTYTESNGQIIKDKSGNPQSFTSTLTNKKTKSKIFMTVSTQGGNFAKTTFHAENFEHEQIALTPRSVLKQEALKAGYIDAQAMYGTVKNLAQLFGKNNNLLQTIAGLKLEIEKMKMLTSKGIRGGVCKNVNIDWEEKTIRGYCYPNNNWYPKNLEMSFKQCNLLKGGVEINFTKDRHGHTNGFKLVCEHHLTE</sequence>
<keyword evidence="2" id="KW-0732">Signal</keyword>
<evidence type="ECO:0000313" key="3">
    <source>
        <dbReference type="EMBL" id="KEQ15560.1"/>
    </source>
</evidence>
<evidence type="ECO:0000256" key="2">
    <source>
        <dbReference type="SAM" id="SignalP"/>
    </source>
</evidence>
<keyword evidence="4" id="KW-1185">Reference proteome</keyword>
<dbReference type="Proteomes" id="UP000028006">
    <property type="component" value="Unassembled WGS sequence"/>
</dbReference>
<evidence type="ECO:0000313" key="4">
    <source>
        <dbReference type="Proteomes" id="UP000028006"/>
    </source>
</evidence>
<protein>
    <submittedName>
        <fullName evidence="3">Uncharacterized protein</fullName>
    </submittedName>
</protein>
<gene>
    <name evidence="3" type="ORF">GZ77_02805</name>
</gene>